<sequence length="69" mass="7979">MKTFNTSKLASILGITLETVENQEIKIKKQKDRREQQRPPQATNHMKKINTIKPKMPIISTGSLEFLWA</sequence>
<evidence type="ECO:0000313" key="2">
    <source>
        <dbReference type="EMBL" id="PTP15634.1"/>
    </source>
</evidence>
<dbReference type="RefSeq" id="WP_017084896.1">
    <property type="nucleotide sequence ID" value="NZ_CAWNZY010000050.1"/>
</dbReference>
<dbReference type="AlphaFoldDB" id="A0A2T5E8I9"/>
<proteinExistence type="predicted"/>
<dbReference type="Proteomes" id="UP000244080">
    <property type="component" value="Unassembled WGS sequence"/>
</dbReference>
<feature type="region of interest" description="Disordered" evidence="1">
    <location>
        <begin position="27"/>
        <end position="54"/>
    </location>
</feature>
<reference evidence="2 3" key="1">
    <citation type="submission" date="2017-11" db="EMBL/GenBank/DDBJ databases">
        <title>Population delineation of vibrios coincides with oyster pathogenicity.</title>
        <authorList>
            <person name="Bruto M."/>
            <person name="Labreuche Y."/>
            <person name="James A."/>
            <person name="Piel D."/>
            <person name="Chenivesse S."/>
            <person name="Petton B."/>
            <person name="Polz M.F."/>
            <person name="Le Roux F."/>
        </authorList>
    </citation>
    <scope>NUCLEOTIDE SEQUENCE [LARGE SCALE GENOMIC DNA]</scope>
    <source>
        <strain evidence="2 3">1F_55</strain>
    </source>
</reference>
<dbReference type="EMBL" id="PIGA01000039">
    <property type="protein sequence ID" value="PTP15634.1"/>
    <property type="molecule type" value="Genomic_DNA"/>
</dbReference>
<feature type="compositionally biased region" description="Basic and acidic residues" evidence="1">
    <location>
        <begin position="27"/>
        <end position="37"/>
    </location>
</feature>
<accession>A0A2T5E8I9</accession>
<name>A0A2T5E8I9_VIBSP</name>
<organism evidence="2 3">
    <name type="scientific">Vibrio splendidus</name>
    <dbReference type="NCBI Taxonomy" id="29497"/>
    <lineage>
        <taxon>Bacteria</taxon>
        <taxon>Pseudomonadati</taxon>
        <taxon>Pseudomonadota</taxon>
        <taxon>Gammaproteobacteria</taxon>
        <taxon>Vibrionales</taxon>
        <taxon>Vibrionaceae</taxon>
        <taxon>Vibrio</taxon>
    </lineage>
</organism>
<evidence type="ECO:0000256" key="1">
    <source>
        <dbReference type="SAM" id="MobiDB-lite"/>
    </source>
</evidence>
<protein>
    <submittedName>
        <fullName evidence="2">Uncharacterized protein</fullName>
    </submittedName>
</protein>
<gene>
    <name evidence="2" type="ORF">CWO36_19695</name>
</gene>
<comment type="caution">
    <text evidence="2">The sequence shown here is derived from an EMBL/GenBank/DDBJ whole genome shotgun (WGS) entry which is preliminary data.</text>
</comment>
<evidence type="ECO:0000313" key="3">
    <source>
        <dbReference type="Proteomes" id="UP000244080"/>
    </source>
</evidence>